<feature type="transmembrane region" description="Helical" evidence="1">
    <location>
        <begin position="34"/>
        <end position="53"/>
    </location>
</feature>
<name>A0ABP8MYP3_9BACT</name>
<reference evidence="3" key="1">
    <citation type="journal article" date="2019" name="Int. J. Syst. Evol. Microbiol.">
        <title>The Global Catalogue of Microorganisms (GCM) 10K type strain sequencing project: providing services to taxonomists for standard genome sequencing and annotation.</title>
        <authorList>
            <consortium name="The Broad Institute Genomics Platform"/>
            <consortium name="The Broad Institute Genome Sequencing Center for Infectious Disease"/>
            <person name="Wu L."/>
            <person name="Ma J."/>
        </authorList>
    </citation>
    <scope>NUCLEOTIDE SEQUENCE [LARGE SCALE GENOMIC DNA]</scope>
    <source>
        <strain evidence="3">JCM 17927</strain>
    </source>
</reference>
<dbReference type="Proteomes" id="UP001501175">
    <property type="component" value="Unassembled WGS sequence"/>
</dbReference>
<keyword evidence="1" id="KW-0472">Membrane</keyword>
<proteinExistence type="predicted"/>
<comment type="caution">
    <text evidence="2">The sequence shown here is derived from an EMBL/GenBank/DDBJ whole genome shotgun (WGS) entry which is preliminary data.</text>
</comment>
<keyword evidence="1" id="KW-1133">Transmembrane helix</keyword>
<evidence type="ECO:0000313" key="2">
    <source>
        <dbReference type="EMBL" id="GAA4458359.1"/>
    </source>
</evidence>
<feature type="transmembrane region" description="Helical" evidence="1">
    <location>
        <begin position="7"/>
        <end position="28"/>
    </location>
</feature>
<evidence type="ECO:0000256" key="1">
    <source>
        <dbReference type="SAM" id="Phobius"/>
    </source>
</evidence>
<evidence type="ECO:0000313" key="3">
    <source>
        <dbReference type="Proteomes" id="UP001501175"/>
    </source>
</evidence>
<organism evidence="2 3">
    <name type="scientific">Nibrella saemangeumensis</name>
    <dbReference type="NCBI Taxonomy" id="1084526"/>
    <lineage>
        <taxon>Bacteria</taxon>
        <taxon>Pseudomonadati</taxon>
        <taxon>Bacteroidota</taxon>
        <taxon>Cytophagia</taxon>
        <taxon>Cytophagales</taxon>
        <taxon>Spirosomataceae</taxon>
        <taxon>Nibrella</taxon>
    </lineage>
</organism>
<keyword evidence="1" id="KW-0812">Transmembrane</keyword>
<protein>
    <submittedName>
        <fullName evidence="2">Uncharacterized protein</fullName>
    </submittedName>
</protein>
<sequence>MKTILKPLSYIGLALTVVPAFLVFYGVLSLADHKLLMLAGMLLWFVTAPFWILEKKVD</sequence>
<dbReference type="EMBL" id="BAABHD010000030">
    <property type="protein sequence ID" value="GAA4458359.1"/>
    <property type="molecule type" value="Genomic_DNA"/>
</dbReference>
<accession>A0ABP8MYP3</accession>
<gene>
    <name evidence="2" type="ORF">GCM10023189_30480</name>
</gene>
<keyword evidence="3" id="KW-1185">Reference proteome</keyword>
<dbReference type="RefSeq" id="WP_345244727.1">
    <property type="nucleotide sequence ID" value="NZ_BAABHD010000030.1"/>
</dbReference>